<dbReference type="Pfam" id="PF21205">
    <property type="entry name" value="Rep3_C"/>
    <property type="match status" value="1"/>
</dbReference>
<dbReference type="InterPro" id="IPR000525">
    <property type="entry name" value="Initiator_Rep_WH1"/>
</dbReference>
<evidence type="ECO:0000259" key="1">
    <source>
        <dbReference type="Pfam" id="PF01051"/>
    </source>
</evidence>
<evidence type="ECO:0000313" key="4">
    <source>
        <dbReference type="Proteomes" id="UP001165080"/>
    </source>
</evidence>
<evidence type="ECO:0008006" key="5">
    <source>
        <dbReference type="Google" id="ProtNLM"/>
    </source>
</evidence>
<dbReference type="CDD" id="cd06583">
    <property type="entry name" value="PGRP"/>
    <property type="match status" value="1"/>
</dbReference>
<dbReference type="GO" id="GO:0006270">
    <property type="term" value="P:DNA replication initiation"/>
    <property type="evidence" value="ECO:0007669"/>
    <property type="project" value="InterPro"/>
</dbReference>
<protein>
    <recommendedName>
        <fullName evidence="5">Replication protein</fullName>
    </recommendedName>
</protein>
<feature type="domain" description="Initiator Rep protein WH1" evidence="1">
    <location>
        <begin position="138"/>
        <end position="281"/>
    </location>
</feature>
<dbReference type="Gene3D" id="1.10.10.10">
    <property type="entry name" value="Winged helix-like DNA-binding domain superfamily/Winged helix DNA-binding domain"/>
    <property type="match status" value="1"/>
</dbReference>
<dbReference type="SUPFAM" id="SSF55846">
    <property type="entry name" value="N-acetylmuramoyl-L-alanine amidase-like"/>
    <property type="match status" value="1"/>
</dbReference>
<organism evidence="3 4">
    <name type="scientific">Pleodorina starrii</name>
    <dbReference type="NCBI Taxonomy" id="330485"/>
    <lineage>
        <taxon>Eukaryota</taxon>
        <taxon>Viridiplantae</taxon>
        <taxon>Chlorophyta</taxon>
        <taxon>core chlorophytes</taxon>
        <taxon>Chlorophyceae</taxon>
        <taxon>CS clade</taxon>
        <taxon>Chlamydomonadales</taxon>
        <taxon>Volvocaceae</taxon>
        <taxon>Pleodorina</taxon>
    </lineage>
</organism>
<comment type="caution">
    <text evidence="3">The sequence shown here is derived from an EMBL/GenBank/DDBJ whole genome shotgun (WGS) entry which is preliminary data.</text>
</comment>
<sequence>MPHFPIKYIVLHYSATYPNQDYGVADIRKMHLARGFNDVGYHYVLRRSGAVDKGRPDTVVGAHVSGRNTGSLGIGGIERATSPNVGVDNRTEAQKAATVKLVRDLLAKHPGAQIVDHRDLATDPVLRLRRAELRRGEVIKPAELIEVRGGEKITLAARRIYNQLLSNAFGPDMAAEGQEYRIPFSELRGNHTSNDRVTEAILSLMQTVVRVRMSDGSTRNVHLLGPTDVEKFGPGIATMLTYELHPKLLPILRDSQIFARLEMQILHGFGTKYGMALYEIIAKRIGLKHVFYNDFETDELRDYLGVPHGKLGPFAALRRKAIEPAVAEVNALAPFSCRVDTIETQGRKVTKLRLSWWIKTVDEKKAQWEAQQGKQANLFVDQLPEVSLWEP</sequence>
<dbReference type="GO" id="GO:0009253">
    <property type="term" value="P:peptidoglycan catabolic process"/>
    <property type="evidence" value="ECO:0007669"/>
    <property type="project" value="InterPro"/>
</dbReference>
<dbReference type="InterPro" id="IPR036505">
    <property type="entry name" value="Amidase/PGRP_sf"/>
</dbReference>
<dbReference type="InterPro" id="IPR036390">
    <property type="entry name" value="WH_DNA-bd_sf"/>
</dbReference>
<gene>
    <name evidence="3" type="primary">PLESTB004248</name>
    <name evidence="3" type="ORF">PLESTB_001980000</name>
</gene>
<name>A0A9W6C3S0_9CHLO</name>
<accession>A0A9W6C3S0</accession>
<dbReference type="Gene3D" id="3.40.80.10">
    <property type="entry name" value="Peptidoglycan recognition protein-like"/>
    <property type="match status" value="1"/>
</dbReference>
<feature type="domain" description="N-acetylmuramoyl-L-alanine amidase" evidence="2">
    <location>
        <begin position="5"/>
        <end position="123"/>
    </location>
</feature>
<dbReference type="Pfam" id="PF01510">
    <property type="entry name" value="Amidase_2"/>
    <property type="match status" value="1"/>
</dbReference>
<dbReference type="PANTHER" id="PTHR11022:SF41">
    <property type="entry name" value="PEPTIDOGLYCAN-RECOGNITION PROTEIN LC-RELATED"/>
    <property type="match status" value="1"/>
</dbReference>
<reference evidence="3 4" key="1">
    <citation type="journal article" date="2023" name="Commun. Biol.">
        <title>Reorganization of the ancestral sex-determining regions during the evolution of trioecy in Pleodorina starrii.</title>
        <authorList>
            <person name="Takahashi K."/>
            <person name="Suzuki S."/>
            <person name="Kawai-Toyooka H."/>
            <person name="Yamamoto K."/>
            <person name="Hamaji T."/>
            <person name="Ootsuki R."/>
            <person name="Yamaguchi H."/>
            <person name="Kawachi M."/>
            <person name="Higashiyama T."/>
            <person name="Nozaki H."/>
        </authorList>
    </citation>
    <scope>NUCLEOTIDE SEQUENCE [LARGE SCALE GENOMIC DNA]</scope>
    <source>
        <strain evidence="3 4">NIES-4479</strain>
    </source>
</reference>
<dbReference type="EMBL" id="BRXU01000086">
    <property type="protein sequence ID" value="GLC63094.1"/>
    <property type="molecule type" value="Genomic_DNA"/>
</dbReference>
<dbReference type="PANTHER" id="PTHR11022">
    <property type="entry name" value="PEPTIDOGLYCAN RECOGNITION PROTEIN"/>
    <property type="match status" value="1"/>
</dbReference>
<dbReference type="GO" id="GO:0008745">
    <property type="term" value="F:N-acetylmuramoyl-L-alanine amidase activity"/>
    <property type="evidence" value="ECO:0007669"/>
    <property type="project" value="InterPro"/>
</dbReference>
<dbReference type="SUPFAM" id="SSF46785">
    <property type="entry name" value="Winged helix' DNA-binding domain"/>
    <property type="match status" value="1"/>
</dbReference>
<dbReference type="InterPro" id="IPR002502">
    <property type="entry name" value="Amidase_domain"/>
</dbReference>
<dbReference type="Pfam" id="PF01051">
    <property type="entry name" value="Rep3_N"/>
    <property type="match status" value="1"/>
</dbReference>
<evidence type="ECO:0000313" key="3">
    <source>
        <dbReference type="EMBL" id="GLC63094.1"/>
    </source>
</evidence>
<dbReference type="GO" id="GO:0003887">
    <property type="term" value="F:DNA-directed DNA polymerase activity"/>
    <property type="evidence" value="ECO:0007669"/>
    <property type="project" value="InterPro"/>
</dbReference>
<dbReference type="AlphaFoldDB" id="A0A9W6C3S0"/>
<dbReference type="InterPro" id="IPR036388">
    <property type="entry name" value="WH-like_DNA-bd_sf"/>
</dbReference>
<keyword evidence="4" id="KW-1185">Reference proteome</keyword>
<dbReference type="InterPro" id="IPR015510">
    <property type="entry name" value="PGRP"/>
</dbReference>
<proteinExistence type="predicted"/>
<evidence type="ECO:0000259" key="2">
    <source>
        <dbReference type="Pfam" id="PF01510"/>
    </source>
</evidence>
<dbReference type="Proteomes" id="UP001165080">
    <property type="component" value="Unassembled WGS sequence"/>
</dbReference>